<dbReference type="Gene3D" id="3.10.20.310">
    <property type="entry name" value="membrane protein fhac"/>
    <property type="match status" value="1"/>
</dbReference>
<dbReference type="InterPro" id="IPR005565">
    <property type="entry name" value="Hemolysn_activator_HlyB_C"/>
</dbReference>
<reference evidence="7 8" key="1">
    <citation type="submission" date="2015-11" db="EMBL/GenBank/DDBJ databases">
        <title>Exploring the genomic traits of fungus-feeding bacterial genus Collimonas.</title>
        <authorList>
            <person name="Song C."/>
            <person name="Schmidt R."/>
            <person name="de Jager V."/>
            <person name="Krzyzanowska D."/>
            <person name="Jongedijk E."/>
            <person name="Cankar K."/>
            <person name="Beekwilder J."/>
            <person name="van Veen A."/>
            <person name="de Boer W."/>
            <person name="van Veen J.A."/>
            <person name="Garbeva P."/>
        </authorList>
    </citation>
    <scope>NUCLEOTIDE SEQUENCE [LARGE SCALE GENOMIC DNA]</scope>
    <source>
        <strain evidence="7 8">Ter91</strain>
    </source>
</reference>
<evidence type="ECO:0000256" key="2">
    <source>
        <dbReference type="ARBA" id="ARBA00022692"/>
    </source>
</evidence>
<sequence length="585" mass="62828">MFTSPKMKKIFGLISHAVLCINASAADIPKAPTTTGTLLQQNKALIDFGSDATQMRSVSPGKVAPENGLGPKYDAEHNQKAESTRILINQFSIDYHFTEPVEKKIQALFDAYKGRRLLFSDIDQVRHRLDAILRQEVDLLAFVQVPRQDISNGTLHFEFMQAKIQSVRFANHSSVATDVLEKFTLRSNDATADGTHPLTWHDVTDAIKRISDLPGVDAVVPQLSPGTEIGSTQLDLKIAAAKRIRAALLVDNSGSPSSGKNRVGGQIVVNNPLGLGDQLQATALSSPQALQNKDAKDGASVIGQVSYELPFGYQGTRIGGSYTRANYSAGGGLADLSDGLAEIFGLYASRSLMQAGNANLSLRAALYDKNLTDTLFGFHQKRHSQSAEIALSGMYQGSFMDKLNVLQFSSVLTAGSLQIRDPGIYNIEALPHGGYLKSNLNAEFTQALAPGILSSIKLTAQLSNTHLDASEQMPLSGAGGVRAYNSNMASVDQGIVASANLTKALTFIPGLSTNIFYDFGRGQINKNAQSEAGNLFSASGYGVGLSWQYQKQFSMELAYSRRIGSSAGQFAAPPAQIWVNAAILF</sequence>
<keyword evidence="3" id="KW-0998">Cell outer membrane</keyword>
<feature type="chain" id="PRO_5007277500" evidence="4">
    <location>
        <begin position="26"/>
        <end position="585"/>
    </location>
</feature>
<evidence type="ECO:0000313" key="7">
    <source>
        <dbReference type="EMBL" id="AMP04870.1"/>
    </source>
</evidence>
<dbReference type="InterPro" id="IPR013686">
    <property type="entry name" value="Polypept-transport_assoc_ShlB"/>
</dbReference>
<gene>
    <name evidence="7" type="ORF">CPter91_2515</name>
</gene>
<dbReference type="KEGG" id="cpra:CPter91_2515"/>
<dbReference type="Gene3D" id="2.40.160.50">
    <property type="entry name" value="membrane protein fhac: a member of the omp85/tpsb transporter family"/>
    <property type="match status" value="1"/>
</dbReference>
<dbReference type="GO" id="GO:0008320">
    <property type="term" value="F:protein transmembrane transporter activity"/>
    <property type="evidence" value="ECO:0007669"/>
    <property type="project" value="TreeGrafter"/>
</dbReference>
<dbReference type="InterPro" id="IPR051544">
    <property type="entry name" value="TPS_OM_transporter"/>
</dbReference>
<dbReference type="EMBL" id="CP013234">
    <property type="protein sequence ID" value="AMP04870.1"/>
    <property type="molecule type" value="Genomic_DNA"/>
</dbReference>
<evidence type="ECO:0000256" key="1">
    <source>
        <dbReference type="ARBA" id="ARBA00022452"/>
    </source>
</evidence>
<dbReference type="Proteomes" id="UP000074561">
    <property type="component" value="Chromosome"/>
</dbReference>
<organism evidence="7 8">
    <name type="scientific">Collimonas pratensis</name>
    <dbReference type="NCBI Taxonomy" id="279113"/>
    <lineage>
        <taxon>Bacteria</taxon>
        <taxon>Pseudomonadati</taxon>
        <taxon>Pseudomonadota</taxon>
        <taxon>Betaproteobacteria</taxon>
        <taxon>Burkholderiales</taxon>
        <taxon>Oxalobacteraceae</taxon>
        <taxon>Collimonas</taxon>
    </lineage>
</organism>
<evidence type="ECO:0000259" key="6">
    <source>
        <dbReference type="Pfam" id="PF08479"/>
    </source>
</evidence>
<dbReference type="PANTHER" id="PTHR34597:SF1">
    <property type="entry name" value="HEME_HEMOPEXIN TRANSPORTER PROTEIN HUXB"/>
    <property type="match status" value="1"/>
</dbReference>
<accession>A0A127Q451</accession>
<protein>
    <submittedName>
        <fullName evidence="7">POTRA domain, ShlB-type family protein</fullName>
    </submittedName>
</protein>
<feature type="signal peptide" evidence="4">
    <location>
        <begin position="1"/>
        <end position="25"/>
    </location>
</feature>
<keyword evidence="4" id="KW-0732">Signal</keyword>
<feature type="domain" description="Haemolysin activator HlyB C-terminal" evidence="5">
    <location>
        <begin position="230"/>
        <end position="546"/>
    </location>
</feature>
<dbReference type="GO" id="GO:0098046">
    <property type="term" value="C:type V protein secretion system complex"/>
    <property type="evidence" value="ECO:0007669"/>
    <property type="project" value="TreeGrafter"/>
</dbReference>
<dbReference type="PANTHER" id="PTHR34597">
    <property type="entry name" value="SLR1661 PROTEIN"/>
    <property type="match status" value="1"/>
</dbReference>
<dbReference type="AlphaFoldDB" id="A0A127Q451"/>
<dbReference type="PATRIC" id="fig|279113.9.peg.2481"/>
<dbReference type="STRING" id="279113.CPter91_2515"/>
<evidence type="ECO:0000259" key="5">
    <source>
        <dbReference type="Pfam" id="PF03865"/>
    </source>
</evidence>
<dbReference type="Pfam" id="PF08479">
    <property type="entry name" value="POTRA_2"/>
    <property type="match status" value="1"/>
</dbReference>
<dbReference type="GO" id="GO:0046819">
    <property type="term" value="P:protein secretion by the type V secretion system"/>
    <property type="evidence" value="ECO:0007669"/>
    <property type="project" value="TreeGrafter"/>
</dbReference>
<proteinExistence type="predicted"/>
<evidence type="ECO:0000313" key="8">
    <source>
        <dbReference type="Proteomes" id="UP000074561"/>
    </source>
</evidence>
<keyword evidence="2" id="KW-0812">Transmembrane</keyword>
<feature type="domain" description="Polypeptide-transport-associated ShlB-type" evidence="6">
    <location>
        <begin position="102"/>
        <end position="156"/>
    </location>
</feature>
<keyword evidence="1" id="KW-0472">Membrane</keyword>
<name>A0A127Q451_9BURK</name>
<evidence type="ECO:0000256" key="4">
    <source>
        <dbReference type="SAM" id="SignalP"/>
    </source>
</evidence>
<dbReference type="Pfam" id="PF03865">
    <property type="entry name" value="ShlB"/>
    <property type="match status" value="1"/>
</dbReference>
<evidence type="ECO:0000256" key="3">
    <source>
        <dbReference type="ARBA" id="ARBA00023237"/>
    </source>
</evidence>
<keyword evidence="1" id="KW-1134">Transmembrane beta strand</keyword>